<proteinExistence type="predicted"/>
<dbReference type="GeneID" id="34574846"/>
<dbReference type="Proteomes" id="UP000177622">
    <property type="component" value="Unassembled WGS sequence"/>
</dbReference>
<evidence type="ECO:0000313" key="1">
    <source>
        <dbReference type="EMBL" id="OGE54442.1"/>
    </source>
</evidence>
<name>A0A1F5LML7_PENAI</name>
<sequence>MSESLTGNKNIETLDAQMKDCLSTFEAHPQYPDHPTIFFIYDFIRNTHNQLKGVDPAKFYAGDKASRDAVQEVIGRNGFAAMLTGDTTGKLAMLTGGDPANPADFGEDIKAKTKIMAGSD</sequence>
<evidence type="ECO:0000313" key="2">
    <source>
        <dbReference type="Proteomes" id="UP000177622"/>
    </source>
</evidence>
<gene>
    <name evidence="1" type="ORF">PENARI_c006G00504</name>
</gene>
<organism evidence="1 2">
    <name type="scientific">Penicillium arizonense</name>
    <dbReference type="NCBI Taxonomy" id="1835702"/>
    <lineage>
        <taxon>Eukaryota</taxon>
        <taxon>Fungi</taxon>
        <taxon>Dikarya</taxon>
        <taxon>Ascomycota</taxon>
        <taxon>Pezizomycotina</taxon>
        <taxon>Eurotiomycetes</taxon>
        <taxon>Eurotiomycetidae</taxon>
        <taxon>Eurotiales</taxon>
        <taxon>Aspergillaceae</taxon>
        <taxon>Penicillium</taxon>
    </lineage>
</organism>
<reference evidence="1 2" key="1">
    <citation type="journal article" date="2016" name="Sci. Rep.">
        <title>Penicillium arizonense, a new, genome sequenced fungal species, reveals a high chemical diversity in secreted metabolites.</title>
        <authorList>
            <person name="Grijseels S."/>
            <person name="Nielsen J.C."/>
            <person name="Randelovic M."/>
            <person name="Nielsen J."/>
            <person name="Nielsen K.F."/>
            <person name="Workman M."/>
            <person name="Frisvad J.C."/>
        </authorList>
    </citation>
    <scope>NUCLEOTIDE SEQUENCE [LARGE SCALE GENOMIC DNA]</scope>
    <source>
        <strain evidence="1 2">CBS 141311</strain>
    </source>
</reference>
<dbReference type="RefSeq" id="XP_022489877.1">
    <property type="nucleotide sequence ID" value="XM_022630112.1"/>
</dbReference>
<accession>A0A1F5LML7</accession>
<dbReference type="EMBL" id="LXJU01000006">
    <property type="protein sequence ID" value="OGE54442.1"/>
    <property type="molecule type" value="Genomic_DNA"/>
</dbReference>
<keyword evidence="2" id="KW-1185">Reference proteome</keyword>
<comment type="caution">
    <text evidence="1">The sequence shown here is derived from an EMBL/GenBank/DDBJ whole genome shotgun (WGS) entry which is preliminary data.</text>
</comment>
<protein>
    <submittedName>
        <fullName evidence="1">Uncharacterized protein</fullName>
    </submittedName>
</protein>
<dbReference type="OrthoDB" id="5282002at2759"/>
<dbReference type="AlphaFoldDB" id="A0A1F5LML7"/>